<dbReference type="PANTHER" id="PTHR37316">
    <property type="entry name" value="TEICHOIC ACID GLYCEROL-PHOSPHATE PRIMASE"/>
    <property type="match status" value="1"/>
</dbReference>
<dbReference type="PANTHER" id="PTHR37316:SF3">
    <property type="entry name" value="TEICHOIC ACID GLYCEROL-PHOSPHATE TRANSFERASE"/>
    <property type="match status" value="1"/>
</dbReference>
<dbReference type="InterPro" id="IPR029044">
    <property type="entry name" value="Nucleotide-diphossugar_trans"/>
</dbReference>
<dbReference type="SUPFAM" id="SSF53448">
    <property type="entry name" value="Nucleotide-diphospho-sugar transferases"/>
    <property type="match status" value="1"/>
</dbReference>
<dbReference type="Pfam" id="PF04464">
    <property type="entry name" value="Glyphos_transf"/>
    <property type="match status" value="1"/>
</dbReference>
<name>A0A1Q9JH25_9FIRM</name>
<dbReference type="Proteomes" id="UP000187404">
    <property type="component" value="Unassembled WGS sequence"/>
</dbReference>
<dbReference type="InterPro" id="IPR051612">
    <property type="entry name" value="Teichoic_Acid_Biosynth"/>
</dbReference>
<evidence type="ECO:0000313" key="1">
    <source>
        <dbReference type="EMBL" id="OLR55437.1"/>
    </source>
</evidence>
<comment type="caution">
    <text evidence="1">The sequence shown here is derived from an EMBL/GenBank/DDBJ whole genome shotgun (WGS) entry which is preliminary data.</text>
</comment>
<reference evidence="1 2" key="1">
    <citation type="journal article" date="2016" name="Appl. Environ. Microbiol.">
        <title>Function and Phylogeny of Bacterial Butyryl Coenzyme A:Acetate Transferases and Their Diversity in the Proximal Colon of Swine.</title>
        <authorList>
            <person name="Trachsel J."/>
            <person name="Bayles D.O."/>
            <person name="Looft T."/>
            <person name="Levine U.Y."/>
            <person name="Allen H.K."/>
        </authorList>
    </citation>
    <scope>NUCLEOTIDE SEQUENCE [LARGE SCALE GENOMIC DNA]</scope>
    <source>
        <strain evidence="1 2">68-3-10</strain>
    </source>
</reference>
<keyword evidence="2" id="KW-1185">Reference proteome</keyword>
<dbReference type="EMBL" id="MJIE01000001">
    <property type="protein sequence ID" value="OLR55437.1"/>
    <property type="molecule type" value="Genomic_DNA"/>
</dbReference>
<dbReference type="GO" id="GO:0047355">
    <property type="term" value="F:CDP-glycerol glycerophosphotransferase activity"/>
    <property type="evidence" value="ECO:0007669"/>
    <property type="project" value="InterPro"/>
</dbReference>
<organism evidence="1 2">
    <name type="scientific">Hornefia porci</name>
    <dbReference type="NCBI Taxonomy" id="2652292"/>
    <lineage>
        <taxon>Bacteria</taxon>
        <taxon>Bacillati</taxon>
        <taxon>Bacillota</taxon>
        <taxon>Clostridia</taxon>
        <taxon>Peptostreptococcales</taxon>
        <taxon>Anaerovoracaceae</taxon>
        <taxon>Hornefia</taxon>
    </lineage>
</organism>
<dbReference type="InterPro" id="IPR043148">
    <property type="entry name" value="TagF_C"/>
</dbReference>
<dbReference type="STRING" id="1261640.BHK98_04785"/>
<dbReference type="Gene3D" id="3.40.50.12580">
    <property type="match status" value="1"/>
</dbReference>
<dbReference type="InterPro" id="IPR007554">
    <property type="entry name" value="Glycerophosphate_synth"/>
</dbReference>
<gene>
    <name evidence="1" type="ORF">BHK98_04785</name>
</gene>
<dbReference type="Gene3D" id="3.90.550.10">
    <property type="entry name" value="Spore Coat Polysaccharide Biosynthesis Protein SpsA, Chain A"/>
    <property type="match status" value="1"/>
</dbReference>
<dbReference type="RefSeq" id="WP_075712432.1">
    <property type="nucleotide sequence ID" value="NZ_MJIE01000001.1"/>
</dbReference>
<protein>
    <submittedName>
        <fullName evidence="1">Uncharacterized protein</fullName>
    </submittedName>
</protein>
<dbReference type="OrthoDB" id="9807097at2"/>
<dbReference type="AlphaFoldDB" id="A0A1Q9JH25"/>
<sequence>MRLRGIRRKVRKICRSVRAARYSEKDIRLIDITQKAAEINKILAETEAPFVGFTDPHADFGEDYFLKLLRELVMDVEADSAVGRLYDHKGNPVPCSGDLKKECVRLDAETRFTFVNLHLCGAVCRTEVIRKAGLRFDEKLNYCRDELFAVQFAEQAPVSVRLNHCTYKTSLILDESSDMTPQSQNIDWYFDSAVKLMDRMKRDGKLSEIAQFALLFLLIQRFRSNQGQKIKMVFDTPERCVEYLEQAGEVMRNISDEVLCIRTRATKWERYKKIYLAQLRNPDEPLQFDIRRDREDARLYLRGSDAKSALCRLPDIRLSVVIFHYGADSSGRTGLDIIFQVMHCYPSDSFEVYFVREDDEGEEKYKAELLTELAGTVTFFDRDAARRDAYHVFVPVTGGRRMSVRGEMHFGEYIYPKRISFSDVWQNKLSSNLEGSYWYTDSMLIDCTGGIIRVRPASEEDRQTAEKKYLEALEKRLDSMKEGTRERKQLQKALRWRKLYWETFEEYKDRRIWTYNDKAFKAGDNAEYALRYAAGQSDGIEKLFYIEKSVDGERLRKQGYAVMRPGTDEAALAALHAEVIYMTHVPPYRKLGIADDMLRYLKDLMNPKIIRLYHGFPITRSASYAQMANDAAAVAVGSAYEKALYTNEENCFRPEQVIESGMPRYDDLIDDSRKQILFAPTWRPSLCIGIGKDGKPRYNRDYRSSAYFRLYEQVLRDERLLDTAEKNGYKIKFFLHPKMSAQAVDHESDETVQSLSCTVDIDYVTIMRRSDLMVTDYSSVQYDFAYMRKPVVYYHDPALPYWRITNFDYERIGFGEICRSAEQLVTVLCDYMEHGCVLKPVYEKRIEDFFLHDDHLAAKRLYEATRALTDKV</sequence>
<proteinExistence type="predicted"/>
<dbReference type="SUPFAM" id="SSF53756">
    <property type="entry name" value="UDP-Glycosyltransferase/glycogen phosphorylase"/>
    <property type="match status" value="1"/>
</dbReference>
<dbReference type="GO" id="GO:0016020">
    <property type="term" value="C:membrane"/>
    <property type="evidence" value="ECO:0007669"/>
    <property type="project" value="InterPro"/>
</dbReference>
<evidence type="ECO:0000313" key="2">
    <source>
        <dbReference type="Proteomes" id="UP000187404"/>
    </source>
</evidence>
<accession>A0A1Q9JH25</accession>